<keyword evidence="2" id="KW-1185">Reference proteome</keyword>
<dbReference type="EMBL" id="BAAFJT010000003">
    <property type="protein sequence ID" value="GAB0187176.1"/>
    <property type="molecule type" value="Genomic_DNA"/>
</dbReference>
<accession>A0ABC9WPR0</accession>
<organism evidence="1 2">
    <name type="scientific">Grus japonensis</name>
    <name type="common">Japanese crane</name>
    <name type="synonym">Red-crowned crane</name>
    <dbReference type="NCBI Taxonomy" id="30415"/>
    <lineage>
        <taxon>Eukaryota</taxon>
        <taxon>Metazoa</taxon>
        <taxon>Chordata</taxon>
        <taxon>Craniata</taxon>
        <taxon>Vertebrata</taxon>
        <taxon>Euteleostomi</taxon>
        <taxon>Archelosauria</taxon>
        <taxon>Archosauria</taxon>
        <taxon>Dinosauria</taxon>
        <taxon>Saurischia</taxon>
        <taxon>Theropoda</taxon>
        <taxon>Coelurosauria</taxon>
        <taxon>Aves</taxon>
        <taxon>Neognathae</taxon>
        <taxon>Neoaves</taxon>
        <taxon>Gruiformes</taxon>
        <taxon>Gruidae</taxon>
        <taxon>Grus</taxon>
    </lineage>
</organism>
<evidence type="ECO:0000313" key="1">
    <source>
        <dbReference type="EMBL" id="GAB0187176.1"/>
    </source>
</evidence>
<proteinExistence type="predicted"/>
<name>A0ABC9WPR0_GRUJA</name>
<reference evidence="1 2" key="1">
    <citation type="submission" date="2024-06" db="EMBL/GenBank/DDBJ databases">
        <title>The draft genome of Grus japonensis, version 3.</title>
        <authorList>
            <person name="Nabeshima K."/>
            <person name="Suzuki S."/>
            <person name="Onuma M."/>
        </authorList>
    </citation>
    <scope>NUCLEOTIDE SEQUENCE [LARGE SCALE GENOMIC DNA]</scope>
    <source>
        <strain evidence="1 2">451A</strain>
    </source>
</reference>
<dbReference type="AlphaFoldDB" id="A0ABC9WPR0"/>
<evidence type="ECO:0000313" key="2">
    <source>
        <dbReference type="Proteomes" id="UP001623348"/>
    </source>
</evidence>
<protein>
    <submittedName>
        <fullName evidence="1">Uncharacterized protein</fullName>
    </submittedName>
</protein>
<dbReference type="Proteomes" id="UP001623348">
    <property type="component" value="Unassembled WGS sequence"/>
</dbReference>
<sequence>MSCSRLSKARAAVTIVFPILAPLDGHLEAKGYRYAPPEMPNSQWCQHRGVSIKVEFRMAVKIYFICNPCISVIPEMLPPPLMGLALASGASVVYNEQYATLWKEQRQLIDPAVASARTAAPGTQ</sequence>
<comment type="caution">
    <text evidence="1">The sequence shown here is derived from an EMBL/GenBank/DDBJ whole genome shotgun (WGS) entry which is preliminary data.</text>
</comment>
<gene>
    <name evidence="1" type="ORF">GRJ2_001182900</name>
</gene>